<gene>
    <name evidence="1" type="ORF">Clacol_002124</name>
</gene>
<dbReference type="SUPFAM" id="SSF52047">
    <property type="entry name" value="RNI-like"/>
    <property type="match status" value="1"/>
</dbReference>
<dbReference type="InterPro" id="IPR032675">
    <property type="entry name" value="LRR_dom_sf"/>
</dbReference>
<dbReference type="AlphaFoldDB" id="A0AAV5A5I4"/>
<accession>A0AAV5A5I4</accession>
<dbReference type="Gene3D" id="3.80.10.10">
    <property type="entry name" value="Ribonuclease Inhibitor"/>
    <property type="match status" value="1"/>
</dbReference>
<protein>
    <recommendedName>
        <fullName evidence="3">F-box domain-containing protein</fullName>
    </recommendedName>
</protein>
<dbReference type="Proteomes" id="UP001050691">
    <property type="component" value="Unassembled WGS sequence"/>
</dbReference>
<evidence type="ECO:0000313" key="2">
    <source>
        <dbReference type="Proteomes" id="UP001050691"/>
    </source>
</evidence>
<organism evidence="1 2">
    <name type="scientific">Clathrus columnatus</name>
    <dbReference type="NCBI Taxonomy" id="1419009"/>
    <lineage>
        <taxon>Eukaryota</taxon>
        <taxon>Fungi</taxon>
        <taxon>Dikarya</taxon>
        <taxon>Basidiomycota</taxon>
        <taxon>Agaricomycotina</taxon>
        <taxon>Agaricomycetes</taxon>
        <taxon>Phallomycetidae</taxon>
        <taxon>Phallales</taxon>
        <taxon>Clathraceae</taxon>
        <taxon>Clathrus</taxon>
    </lineage>
</organism>
<dbReference type="EMBL" id="BPWL01000002">
    <property type="protein sequence ID" value="GJJ07918.1"/>
    <property type="molecule type" value="Genomic_DNA"/>
</dbReference>
<name>A0AAV5A5I4_9AGAM</name>
<evidence type="ECO:0008006" key="3">
    <source>
        <dbReference type="Google" id="ProtNLM"/>
    </source>
</evidence>
<proteinExistence type="predicted"/>
<comment type="caution">
    <text evidence="1">The sequence shown here is derived from an EMBL/GenBank/DDBJ whole genome shotgun (WGS) entry which is preliminary data.</text>
</comment>
<keyword evidence="2" id="KW-1185">Reference proteome</keyword>
<evidence type="ECO:0000313" key="1">
    <source>
        <dbReference type="EMBL" id="GJJ07918.1"/>
    </source>
</evidence>
<reference evidence="1" key="1">
    <citation type="submission" date="2021-10" db="EMBL/GenBank/DDBJ databases">
        <title>De novo Genome Assembly of Clathrus columnatus (Basidiomycota, Fungi) Using Illumina and Nanopore Sequence Data.</title>
        <authorList>
            <person name="Ogiso-Tanaka E."/>
            <person name="Itagaki H."/>
            <person name="Hosoya T."/>
            <person name="Hosaka K."/>
        </authorList>
    </citation>
    <scope>NUCLEOTIDE SEQUENCE</scope>
    <source>
        <strain evidence="1">MO-923</strain>
    </source>
</reference>
<sequence length="469" mass="53773">MHQIFYTSDLLNEIFLYLSRHTRTVTARVCKLWFTHSIQFLWDSASVNDILEIISPFNKLQCRRIEYAALRQALFLRPKVDLFSSKLTVLYWDGLSKHIEYLSPLVTSTLQVLKVQLDKIESPDMLDVFCKTIPLRSPSLRSFQFGFPAANDNTQAVSRSLAQLFLLLSDLFSIQLPYHCITGELFTALSRLSQLQDLSLPGFCFLLMSRDDAVEMLPKRKVDNDEEKGKDIPFRSLEKIHISKSNFMMAEVLRRDIQLPKLVDLTYSDPSPDYTISSPFFESLQRTCPNLKKISISSYHGLPFQAIRSLLKCPALVEIVSDRNVNMRLEDVVTMATDRSSWQVIRLPSAKPLNYQALVPFAKNCPNLYELSLTLDSKLGIPELDNTDVRFSSLTSLHIIGDSSEPTPDFELALFLSKICSKPIKITGYHKLWKTVEKLVNTIITAQLENRRLKDENTILHARKCNHDF</sequence>